<dbReference type="InterPro" id="IPR035906">
    <property type="entry name" value="MetI-like_sf"/>
</dbReference>
<evidence type="ECO:0000256" key="3">
    <source>
        <dbReference type="ARBA" id="ARBA00022475"/>
    </source>
</evidence>
<dbReference type="RefSeq" id="WP_169505135.1">
    <property type="nucleotide sequence ID" value="NZ_JABBPN010000009.1"/>
</dbReference>
<feature type="transmembrane region" description="Helical" evidence="7">
    <location>
        <begin position="123"/>
        <end position="143"/>
    </location>
</feature>
<evidence type="ECO:0000256" key="2">
    <source>
        <dbReference type="ARBA" id="ARBA00022448"/>
    </source>
</evidence>
<dbReference type="PANTHER" id="PTHR30151">
    <property type="entry name" value="ALKANE SULFONATE ABC TRANSPORTER-RELATED, MEMBRANE SUBUNIT"/>
    <property type="match status" value="1"/>
</dbReference>
<protein>
    <submittedName>
        <fullName evidence="9">ABC transporter permease</fullName>
    </submittedName>
</protein>
<keyword evidence="2 7" id="KW-0813">Transport</keyword>
<feature type="domain" description="ABC transmembrane type-1" evidence="8">
    <location>
        <begin position="57"/>
        <end position="238"/>
    </location>
</feature>
<gene>
    <name evidence="9" type="ORF">HII30_11285</name>
</gene>
<dbReference type="Proteomes" id="UP000565468">
    <property type="component" value="Unassembled WGS sequence"/>
</dbReference>
<keyword evidence="6 7" id="KW-0472">Membrane</keyword>
<dbReference type="SUPFAM" id="SSF161098">
    <property type="entry name" value="MetI-like"/>
    <property type="match status" value="1"/>
</dbReference>
<name>A0A848M8Y9_PAELE</name>
<evidence type="ECO:0000256" key="7">
    <source>
        <dbReference type="RuleBase" id="RU363032"/>
    </source>
</evidence>
<evidence type="ECO:0000256" key="5">
    <source>
        <dbReference type="ARBA" id="ARBA00022989"/>
    </source>
</evidence>
<comment type="caution">
    <text evidence="9">The sequence shown here is derived from an EMBL/GenBank/DDBJ whole genome shotgun (WGS) entry which is preliminary data.</text>
</comment>
<accession>A0A848M8Y9</accession>
<evidence type="ECO:0000313" key="10">
    <source>
        <dbReference type="Proteomes" id="UP000565468"/>
    </source>
</evidence>
<dbReference type="GO" id="GO:0005886">
    <property type="term" value="C:plasma membrane"/>
    <property type="evidence" value="ECO:0007669"/>
    <property type="project" value="UniProtKB-SubCell"/>
</dbReference>
<dbReference type="CDD" id="cd06261">
    <property type="entry name" value="TM_PBP2"/>
    <property type="match status" value="1"/>
</dbReference>
<evidence type="ECO:0000256" key="6">
    <source>
        <dbReference type="ARBA" id="ARBA00023136"/>
    </source>
</evidence>
<reference evidence="9 10" key="1">
    <citation type="submission" date="2020-04" db="EMBL/GenBank/DDBJ databases">
        <title>Paenibacillus algicola sp. nov., a novel marine bacterium producing alginate lyase.</title>
        <authorList>
            <person name="Huang H."/>
        </authorList>
    </citation>
    <scope>NUCLEOTIDE SEQUENCE [LARGE SCALE GENOMIC DNA]</scope>
    <source>
        <strain evidence="9 10">L7-75</strain>
    </source>
</reference>
<evidence type="ECO:0000256" key="1">
    <source>
        <dbReference type="ARBA" id="ARBA00004651"/>
    </source>
</evidence>
<proteinExistence type="inferred from homology"/>
<evidence type="ECO:0000256" key="4">
    <source>
        <dbReference type="ARBA" id="ARBA00022692"/>
    </source>
</evidence>
<dbReference type="InterPro" id="IPR000515">
    <property type="entry name" value="MetI-like"/>
</dbReference>
<comment type="similarity">
    <text evidence="7">Belongs to the binding-protein-dependent transport system permease family.</text>
</comment>
<sequence length="256" mass="28263">MRMWWKDVWPPVVAVLLFLGAWQAAVYMFHIEDWILPSPAGIAREAASGAQGLPGHTLATLRLTLTGFVIGTAVGFIIALILHMLPGLKTALYPLLVVSQNVPTIALAPLLMIWFGFGMLPKIIVITLVCFFPVAVAAMDGLARTDRTMMNYMQMAGAGRWQTFSKLELPHALPSLFSGLRIAATYSVMGAVIGEWIGSDRGIGYYMMLQKSAYRTDRVFVAIVIVVLLSLLMVGLITLLEKRLIRWNAKSREVSR</sequence>
<keyword evidence="4 7" id="KW-0812">Transmembrane</keyword>
<comment type="subcellular location">
    <subcellularLocation>
        <location evidence="1 7">Cell membrane</location>
        <topology evidence="1 7">Multi-pass membrane protein</topology>
    </subcellularLocation>
</comment>
<evidence type="ECO:0000313" key="9">
    <source>
        <dbReference type="EMBL" id="NMO96353.1"/>
    </source>
</evidence>
<feature type="transmembrane region" description="Helical" evidence="7">
    <location>
        <begin position="219"/>
        <end position="240"/>
    </location>
</feature>
<dbReference type="EMBL" id="JABBPN010000009">
    <property type="protein sequence ID" value="NMO96353.1"/>
    <property type="molecule type" value="Genomic_DNA"/>
</dbReference>
<dbReference type="PROSITE" id="PS50928">
    <property type="entry name" value="ABC_TM1"/>
    <property type="match status" value="1"/>
</dbReference>
<dbReference type="Pfam" id="PF00528">
    <property type="entry name" value="BPD_transp_1"/>
    <property type="match status" value="1"/>
</dbReference>
<dbReference type="Gene3D" id="1.10.3720.10">
    <property type="entry name" value="MetI-like"/>
    <property type="match status" value="1"/>
</dbReference>
<feature type="transmembrane region" description="Helical" evidence="7">
    <location>
        <begin position="176"/>
        <end position="199"/>
    </location>
</feature>
<organism evidence="9 10">
    <name type="scientific">Paenibacillus lemnae</name>
    <dbReference type="NCBI Taxonomy" id="1330551"/>
    <lineage>
        <taxon>Bacteria</taxon>
        <taxon>Bacillati</taxon>
        <taxon>Bacillota</taxon>
        <taxon>Bacilli</taxon>
        <taxon>Bacillales</taxon>
        <taxon>Paenibacillaceae</taxon>
        <taxon>Paenibacillus</taxon>
    </lineage>
</organism>
<feature type="transmembrane region" description="Helical" evidence="7">
    <location>
        <begin position="92"/>
        <end position="117"/>
    </location>
</feature>
<dbReference type="GO" id="GO:0055085">
    <property type="term" value="P:transmembrane transport"/>
    <property type="evidence" value="ECO:0007669"/>
    <property type="project" value="InterPro"/>
</dbReference>
<dbReference type="PANTHER" id="PTHR30151:SF20">
    <property type="entry name" value="ABC TRANSPORTER PERMEASE PROTEIN HI_0355-RELATED"/>
    <property type="match status" value="1"/>
</dbReference>
<evidence type="ECO:0000259" key="8">
    <source>
        <dbReference type="PROSITE" id="PS50928"/>
    </source>
</evidence>
<feature type="transmembrane region" description="Helical" evidence="7">
    <location>
        <begin position="63"/>
        <end position="85"/>
    </location>
</feature>
<keyword evidence="5 7" id="KW-1133">Transmembrane helix</keyword>
<keyword evidence="3" id="KW-1003">Cell membrane</keyword>
<dbReference type="AlphaFoldDB" id="A0A848M8Y9"/>
<keyword evidence="10" id="KW-1185">Reference proteome</keyword>